<organism evidence="4 5">
    <name type="scientific">Laetiporus sulphureus 93-53</name>
    <dbReference type="NCBI Taxonomy" id="1314785"/>
    <lineage>
        <taxon>Eukaryota</taxon>
        <taxon>Fungi</taxon>
        <taxon>Dikarya</taxon>
        <taxon>Basidiomycota</taxon>
        <taxon>Agaricomycotina</taxon>
        <taxon>Agaricomycetes</taxon>
        <taxon>Polyporales</taxon>
        <taxon>Laetiporus</taxon>
    </lineage>
</organism>
<dbReference type="EMBL" id="KV427653">
    <property type="protein sequence ID" value="KZT02380.1"/>
    <property type="molecule type" value="Genomic_DNA"/>
</dbReference>
<dbReference type="Pfam" id="PF05049">
    <property type="entry name" value="IIGP"/>
    <property type="match status" value="1"/>
</dbReference>
<evidence type="ECO:0000256" key="1">
    <source>
        <dbReference type="ARBA" id="ARBA00005429"/>
    </source>
</evidence>
<comment type="similarity">
    <text evidence="1">Belongs to the TRAFAC class dynamin-like GTPase superfamily. IRG family.</text>
</comment>
<dbReference type="RefSeq" id="XP_040760120.1">
    <property type="nucleotide sequence ID" value="XM_040902361.1"/>
</dbReference>
<dbReference type="GeneID" id="63819392"/>
<dbReference type="PROSITE" id="PS51716">
    <property type="entry name" value="G_IRG"/>
    <property type="match status" value="1"/>
</dbReference>
<evidence type="ECO:0000256" key="2">
    <source>
        <dbReference type="SAM" id="MobiDB-lite"/>
    </source>
</evidence>
<dbReference type="GO" id="GO:0005525">
    <property type="term" value="F:GTP binding"/>
    <property type="evidence" value="ECO:0007669"/>
    <property type="project" value="InterPro"/>
</dbReference>
<keyword evidence="5" id="KW-1185">Reference proteome</keyword>
<feature type="compositionally biased region" description="Basic and acidic residues" evidence="2">
    <location>
        <begin position="47"/>
        <end position="75"/>
    </location>
</feature>
<evidence type="ECO:0000313" key="4">
    <source>
        <dbReference type="EMBL" id="KZT02380.1"/>
    </source>
</evidence>
<name>A0A165C8F0_9APHY</name>
<proteinExistence type="inferred from homology"/>
<protein>
    <recommendedName>
        <fullName evidence="3">IRG-type G domain-containing protein</fullName>
    </recommendedName>
</protein>
<dbReference type="InterPro" id="IPR027417">
    <property type="entry name" value="P-loop_NTPase"/>
</dbReference>
<dbReference type="SUPFAM" id="SSF52540">
    <property type="entry name" value="P-loop containing nucleoside triphosphate hydrolases"/>
    <property type="match status" value="1"/>
</dbReference>
<dbReference type="InParanoid" id="A0A165C8F0"/>
<dbReference type="Gene3D" id="3.40.50.300">
    <property type="entry name" value="P-loop containing nucleotide triphosphate hydrolases"/>
    <property type="match status" value="1"/>
</dbReference>
<dbReference type="InterPro" id="IPR030385">
    <property type="entry name" value="G_IRG_dom"/>
</dbReference>
<dbReference type="PANTHER" id="PTHR14143">
    <property type="entry name" value="INTERFERON-INDUCIBLE GTPASE FAMILY MEMBER"/>
    <property type="match status" value="1"/>
</dbReference>
<dbReference type="STRING" id="1314785.A0A165C8F0"/>
<dbReference type="AlphaFoldDB" id="A0A165C8F0"/>
<feature type="compositionally biased region" description="Low complexity" evidence="2">
    <location>
        <begin position="19"/>
        <end position="46"/>
    </location>
</feature>
<gene>
    <name evidence="4" type="ORF">LAESUDRAFT_414992</name>
</gene>
<feature type="region of interest" description="Disordered" evidence="2">
    <location>
        <begin position="1"/>
        <end position="157"/>
    </location>
</feature>
<reference evidence="4 5" key="1">
    <citation type="journal article" date="2016" name="Mol. Biol. Evol.">
        <title>Comparative Genomics of Early-Diverging Mushroom-Forming Fungi Provides Insights into the Origins of Lignocellulose Decay Capabilities.</title>
        <authorList>
            <person name="Nagy L.G."/>
            <person name="Riley R."/>
            <person name="Tritt A."/>
            <person name="Adam C."/>
            <person name="Daum C."/>
            <person name="Floudas D."/>
            <person name="Sun H."/>
            <person name="Yadav J.S."/>
            <person name="Pangilinan J."/>
            <person name="Larsson K.H."/>
            <person name="Matsuura K."/>
            <person name="Barry K."/>
            <person name="Labutti K."/>
            <person name="Kuo R."/>
            <person name="Ohm R.A."/>
            <person name="Bhattacharya S.S."/>
            <person name="Shirouzu T."/>
            <person name="Yoshinaga Y."/>
            <person name="Martin F.M."/>
            <person name="Grigoriev I.V."/>
            <person name="Hibbett D.S."/>
        </authorList>
    </citation>
    <scope>NUCLEOTIDE SEQUENCE [LARGE SCALE GENOMIC DNA]</scope>
    <source>
        <strain evidence="4 5">93-53</strain>
    </source>
</reference>
<dbReference type="Proteomes" id="UP000076871">
    <property type="component" value="Unassembled WGS sequence"/>
</dbReference>
<evidence type="ECO:0000259" key="3">
    <source>
        <dbReference type="PROSITE" id="PS51716"/>
    </source>
</evidence>
<dbReference type="GO" id="GO:0016020">
    <property type="term" value="C:membrane"/>
    <property type="evidence" value="ECO:0007669"/>
    <property type="project" value="InterPro"/>
</dbReference>
<evidence type="ECO:0000313" key="5">
    <source>
        <dbReference type="Proteomes" id="UP000076871"/>
    </source>
</evidence>
<feature type="compositionally biased region" description="Basic and acidic residues" evidence="2">
    <location>
        <begin position="9"/>
        <end position="18"/>
    </location>
</feature>
<feature type="domain" description="IRG-type G" evidence="3">
    <location>
        <begin position="191"/>
        <end position="384"/>
    </location>
</feature>
<dbReference type="OrthoDB" id="422720at2759"/>
<sequence>MGNSSSSSIHHEHERRMAEMQARVRAQQQEAEAARAHQQWLEAQRQQQEEQRRIAEEQRIRAEEEARRREAERVAAEQARLAAEESARRAQEAMRQAEEAKRQAEELRRRAEEERQRAEAERIRADEEARRARAEQEAEQRAKEASEKAAAEAQAALEKAEKDLREGIKPIIVPTPEEMEQKKRVLQYQEGLFHFAIAGVSGSGKSSLLNAFRGLRNSDRGAAAAGIIETTSIPTRYPDPDPENPFVWYDMPGAGTLDIPDWVYFNAQGLYVFDCIIVLFDIRFTQTDIAILRNCARFNIPAYVVRSKSTQHVQNLADDLEQGENESDEELLARARQQYLSETRESVGRNLELAQLPNQRVYIVDKEMMVQVVKEERRTDLLDESELLQDLKTETQKRRSAK</sequence>
<feature type="compositionally biased region" description="Basic and acidic residues" evidence="2">
    <location>
        <begin position="82"/>
        <end position="150"/>
    </location>
</feature>
<dbReference type="PANTHER" id="PTHR14143:SF1">
    <property type="entry name" value="IRG-TYPE G DOMAIN-CONTAINING PROTEIN"/>
    <property type="match status" value="1"/>
</dbReference>
<dbReference type="InterPro" id="IPR007743">
    <property type="entry name" value="Immunity-related_GTPase-like"/>
</dbReference>
<accession>A0A165C8F0</accession>